<proteinExistence type="predicted"/>
<evidence type="ECO:0000259" key="2">
    <source>
        <dbReference type="Pfam" id="PF00857"/>
    </source>
</evidence>
<organism evidence="3 4">
    <name type="scientific">Candidatus Roizmanbacteria bacterium RIFCSPLOWO2_01_FULL_35_13</name>
    <dbReference type="NCBI Taxonomy" id="1802055"/>
    <lineage>
        <taxon>Bacteria</taxon>
        <taxon>Candidatus Roizmaniibacteriota</taxon>
    </lineage>
</organism>
<dbReference type="Proteomes" id="UP000179270">
    <property type="component" value="Unassembled WGS sequence"/>
</dbReference>
<keyword evidence="1" id="KW-0378">Hydrolase</keyword>
<dbReference type="Pfam" id="PF00857">
    <property type="entry name" value="Isochorismatase"/>
    <property type="match status" value="1"/>
</dbReference>
<dbReference type="AlphaFoldDB" id="A0A1F7IAW6"/>
<dbReference type="PANTHER" id="PTHR43540">
    <property type="entry name" value="PEROXYUREIDOACRYLATE/UREIDOACRYLATE AMIDOHYDROLASE-RELATED"/>
    <property type="match status" value="1"/>
</dbReference>
<evidence type="ECO:0000256" key="1">
    <source>
        <dbReference type="ARBA" id="ARBA00022801"/>
    </source>
</evidence>
<dbReference type="SUPFAM" id="SSF52499">
    <property type="entry name" value="Isochorismatase-like hydrolases"/>
    <property type="match status" value="1"/>
</dbReference>
<sequence>MQSNKALLITDMIDVYIYGEKPLVPLESREKLILNIKKAINLARKKNIPIIYVNSAFRTTDPIYKLINYREQATEKLNESKVINDLKPTSKDLIVKKRGFDGFWQSNLDHLLKKMGITEIFLVGCQTDCCIRETAITGSQLGYDVFVLEDCCQTSREFGQIAALRFFSICTKDVINLAELQKKYFI</sequence>
<dbReference type="InterPro" id="IPR000868">
    <property type="entry name" value="Isochorismatase-like_dom"/>
</dbReference>
<dbReference type="GO" id="GO:0016787">
    <property type="term" value="F:hydrolase activity"/>
    <property type="evidence" value="ECO:0007669"/>
    <property type="project" value="UniProtKB-KW"/>
</dbReference>
<dbReference type="InterPro" id="IPR050272">
    <property type="entry name" value="Isochorismatase-like_hydrls"/>
</dbReference>
<feature type="domain" description="Isochorismatase-like" evidence="2">
    <location>
        <begin position="6"/>
        <end position="177"/>
    </location>
</feature>
<accession>A0A1F7IAW6</accession>
<comment type="caution">
    <text evidence="3">The sequence shown here is derived from an EMBL/GenBank/DDBJ whole genome shotgun (WGS) entry which is preliminary data.</text>
</comment>
<protein>
    <recommendedName>
        <fullName evidence="2">Isochorismatase-like domain-containing protein</fullName>
    </recommendedName>
</protein>
<reference evidence="3 4" key="1">
    <citation type="journal article" date="2016" name="Nat. Commun.">
        <title>Thousands of microbial genomes shed light on interconnected biogeochemical processes in an aquifer system.</title>
        <authorList>
            <person name="Anantharaman K."/>
            <person name="Brown C.T."/>
            <person name="Hug L.A."/>
            <person name="Sharon I."/>
            <person name="Castelle C.J."/>
            <person name="Probst A.J."/>
            <person name="Thomas B.C."/>
            <person name="Singh A."/>
            <person name="Wilkins M.J."/>
            <person name="Karaoz U."/>
            <person name="Brodie E.L."/>
            <person name="Williams K.H."/>
            <person name="Hubbard S.S."/>
            <person name="Banfield J.F."/>
        </authorList>
    </citation>
    <scope>NUCLEOTIDE SEQUENCE [LARGE SCALE GENOMIC DNA]</scope>
</reference>
<dbReference type="CDD" id="cd00431">
    <property type="entry name" value="cysteine_hydrolases"/>
    <property type="match status" value="1"/>
</dbReference>
<dbReference type="PANTHER" id="PTHR43540:SF6">
    <property type="entry name" value="ISOCHORISMATASE-LIKE DOMAIN-CONTAINING PROTEIN"/>
    <property type="match status" value="1"/>
</dbReference>
<gene>
    <name evidence="3" type="ORF">A3A74_02800</name>
</gene>
<evidence type="ECO:0000313" key="3">
    <source>
        <dbReference type="EMBL" id="OGK40499.1"/>
    </source>
</evidence>
<dbReference type="EMBL" id="MGAF01000032">
    <property type="protein sequence ID" value="OGK40499.1"/>
    <property type="molecule type" value="Genomic_DNA"/>
</dbReference>
<dbReference type="STRING" id="1802055.A3A74_02800"/>
<name>A0A1F7IAW6_9BACT</name>
<dbReference type="Gene3D" id="3.40.50.850">
    <property type="entry name" value="Isochorismatase-like"/>
    <property type="match status" value="1"/>
</dbReference>
<evidence type="ECO:0000313" key="4">
    <source>
        <dbReference type="Proteomes" id="UP000179270"/>
    </source>
</evidence>
<dbReference type="InterPro" id="IPR036380">
    <property type="entry name" value="Isochorismatase-like_sf"/>
</dbReference>